<dbReference type="Pfam" id="PF08569">
    <property type="entry name" value="Mo25"/>
    <property type="match status" value="1"/>
</dbReference>
<reference evidence="3" key="2">
    <citation type="submission" date="2022-06" db="UniProtKB">
        <authorList>
            <consortium name="EnsemblMetazoa"/>
        </authorList>
    </citation>
    <scope>IDENTIFICATION</scope>
    <source>
        <strain evidence="3">DF5081</strain>
    </source>
</reference>
<protein>
    <recommendedName>
        <fullName evidence="5">Protein Mo25</fullName>
    </recommendedName>
</protein>
<dbReference type="EnsemblMetazoa" id="CJA01072b.1">
    <property type="protein sequence ID" value="CJA01072b.1"/>
    <property type="gene ID" value="WBGene00120276"/>
</dbReference>
<dbReference type="GO" id="GO:0035556">
    <property type="term" value="P:intracellular signal transduction"/>
    <property type="evidence" value="ECO:0007669"/>
    <property type="project" value="TreeGrafter"/>
</dbReference>
<sequence length="388" mass="44704">MWVEKAPGSRSSPVGKFFKKKMPLLFGKSHKSPADVVKNLREALIAVDKVPVDLIDPKEKKQEKALEEVSKNVAMIKSFIYGSDSAEPSSEHIVQVAQLAQEVYNANILPMLVKLLPRFEFECKKDVGQIFNNLLRRQIGTRSPTVEYLGARPEILIQLVQGYSYKDIALTCGSMLRESIRHDHLAKIILYSDVFYTFFTYVQSEVFDIASDAFATFKDLTTRHKAISAEFLDANYDTFFAQYQNLLNSSNYVTRRQSLKLLGELLLDRHNFNIMTKYISNPDNLKLMMELLRDKSRNIQYEAFHVFKVFVANPNKPKPISDILNRNREKLVEFLGEFHNDRTDDEQFNDEKAYLIKQIQEMKSSPKEHKKKKEGDQHGAPQPVIGNE</sequence>
<reference evidence="4" key="1">
    <citation type="submission" date="2010-08" db="EMBL/GenBank/DDBJ databases">
        <authorList>
            <consortium name="Caenorhabditis japonica Sequencing Consortium"/>
            <person name="Wilson R.K."/>
        </authorList>
    </citation>
    <scope>NUCLEOTIDE SEQUENCE [LARGE SCALE GENOMIC DNA]</scope>
    <source>
        <strain evidence="4">DF5081</strain>
    </source>
</reference>
<dbReference type="GO" id="GO:0043539">
    <property type="term" value="F:protein serine/threonine kinase activator activity"/>
    <property type="evidence" value="ECO:0007669"/>
    <property type="project" value="TreeGrafter"/>
</dbReference>
<proteinExistence type="inferred from homology"/>
<comment type="similarity">
    <text evidence="1">Belongs to the Mo25 family.</text>
</comment>
<organism evidence="3 4">
    <name type="scientific">Caenorhabditis japonica</name>
    <dbReference type="NCBI Taxonomy" id="281687"/>
    <lineage>
        <taxon>Eukaryota</taxon>
        <taxon>Metazoa</taxon>
        <taxon>Ecdysozoa</taxon>
        <taxon>Nematoda</taxon>
        <taxon>Chromadorea</taxon>
        <taxon>Rhabditida</taxon>
        <taxon>Rhabditina</taxon>
        <taxon>Rhabditomorpha</taxon>
        <taxon>Rhabditoidea</taxon>
        <taxon>Rhabditidae</taxon>
        <taxon>Peloderinae</taxon>
        <taxon>Caenorhabditis</taxon>
    </lineage>
</organism>
<dbReference type="AlphaFoldDB" id="A0A8R1HHZ2"/>
<evidence type="ECO:0000256" key="2">
    <source>
        <dbReference type="SAM" id="MobiDB-lite"/>
    </source>
</evidence>
<dbReference type="PANTHER" id="PTHR10182:SF3">
    <property type="entry name" value="PROTEIN MO25"/>
    <property type="match status" value="1"/>
</dbReference>
<dbReference type="SUPFAM" id="SSF48371">
    <property type="entry name" value="ARM repeat"/>
    <property type="match status" value="1"/>
</dbReference>
<evidence type="ECO:0000256" key="1">
    <source>
        <dbReference type="ARBA" id="ARBA00011012"/>
    </source>
</evidence>
<evidence type="ECO:0000313" key="4">
    <source>
        <dbReference type="Proteomes" id="UP000005237"/>
    </source>
</evidence>
<dbReference type="InterPro" id="IPR013878">
    <property type="entry name" value="Mo25"/>
</dbReference>
<feature type="region of interest" description="Disordered" evidence="2">
    <location>
        <begin position="360"/>
        <end position="388"/>
    </location>
</feature>
<dbReference type="Proteomes" id="UP000005237">
    <property type="component" value="Unassembled WGS sequence"/>
</dbReference>
<evidence type="ECO:0008006" key="5">
    <source>
        <dbReference type="Google" id="ProtNLM"/>
    </source>
</evidence>
<dbReference type="InterPro" id="IPR016024">
    <property type="entry name" value="ARM-type_fold"/>
</dbReference>
<accession>A0A8R1HHZ2</accession>
<keyword evidence="4" id="KW-1185">Reference proteome</keyword>
<name>A0A8R1HHZ2_CAEJA</name>
<dbReference type="InterPro" id="IPR011989">
    <property type="entry name" value="ARM-like"/>
</dbReference>
<evidence type="ECO:0000313" key="3">
    <source>
        <dbReference type="EnsemblMetazoa" id="CJA01072b.1"/>
    </source>
</evidence>
<dbReference type="FunFam" id="1.25.10.10:FF:000025">
    <property type="entry name" value="Calcium-binding protein 39"/>
    <property type="match status" value="1"/>
</dbReference>
<dbReference type="PANTHER" id="PTHR10182">
    <property type="entry name" value="CALCIUM-BINDING PROTEIN 39-RELATED"/>
    <property type="match status" value="1"/>
</dbReference>
<dbReference type="Gene3D" id="1.25.10.10">
    <property type="entry name" value="Leucine-rich Repeat Variant"/>
    <property type="match status" value="1"/>
</dbReference>